<keyword evidence="2" id="KW-1185">Reference proteome</keyword>
<dbReference type="Proteomes" id="UP001060215">
    <property type="component" value="Chromosome 5"/>
</dbReference>
<gene>
    <name evidence="1" type="ORF">LOK49_LG06G03514</name>
</gene>
<protein>
    <submittedName>
        <fullName evidence="1">Uncharacterized protein</fullName>
    </submittedName>
</protein>
<comment type="caution">
    <text evidence="1">The sequence shown here is derived from an EMBL/GenBank/DDBJ whole genome shotgun (WGS) entry which is preliminary data.</text>
</comment>
<accession>A0ACC0HDF0</accession>
<evidence type="ECO:0000313" key="2">
    <source>
        <dbReference type="Proteomes" id="UP001060215"/>
    </source>
</evidence>
<dbReference type="EMBL" id="CM045762">
    <property type="protein sequence ID" value="KAI8011146.1"/>
    <property type="molecule type" value="Genomic_DNA"/>
</dbReference>
<proteinExistence type="predicted"/>
<name>A0ACC0HDF0_9ERIC</name>
<reference evidence="1 2" key="1">
    <citation type="journal article" date="2022" name="Plant J.">
        <title>Chromosome-level genome of Camellia lanceoleosa provides a valuable resource for understanding genome evolution and self-incompatibility.</title>
        <authorList>
            <person name="Gong W."/>
            <person name="Xiao S."/>
            <person name="Wang L."/>
            <person name="Liao Z."/>
            <person name="Chang Y."/>
            <person name="Mo W."/>
            <person name="Hu G."/>
            <person name="Li W."/>
            <person name="Zhao G."/>
            <person name="Zhu H."/>
            <person name="Hu X."/>
            <person name="Ji K."/>
            <person name="Xiang X."/>
            <person name="Song Q."/>
            <person name="Yuan D."/>
            <person name="Jin S."/>
            <person name="Zhang L."/>
        </authorList>
    </citation>
    <scope>NUCLEOTIDE SEQUENCE [LARGE SCALE GENOMIC DNA]</scope>
    <source>
        <strain evidence="1">SQ_2022a</strain>
    </source>
</reference>
<organism evidence="1 2">
    <name type="scientific">Camellia lanceoleosa</name>
    <dbReference type="NCBI Taxonomy" id="1840588"/>
    <lineage>
        <taxon>Eukaryota</taxon>
        <taxon>Viridiplantae</taxon>
        <taxon>Streptophyta</taxon>
        <taxon>Embryophyta</taxon>
        <taxon>Tracheophyta</taxon>
        <taxon>Spermatophyta</taxon>
        <taxon>Magnoliopsida</taxon>
        <taxon>eudicotyledons</taxon>
        <taxon>Gunneridae</taxon>
        <taxon>Pentapetalae</taxon>
        <taxon>asterids</taxon>
        <taxon>Ericales</taxon>
        <taxon>Theaceae</taxon>
        <taxon>Camellia</taxon>
    </lineage>
</organism>
<evidence type="ECO:0000313" key="1">
    <source>
        <dbReference type="EMBL" id="KAI8011146.1"/>
    </source>
</evidence>
<sequence>MKRCIWLHTDTGTSDRGNPKEQYMCLGSQTPVQNGWVGHVNGVDNGANCSIGWTKTSRYSLSLSLAGDLHIPTTTPLQIEFSTASVGNLGMWVALVWIHGCLGVLFLDFWGHSEAD</sequence>